<feature type="transmembrane region" description="Helical" evidence="1">
    <location>
        <begin position="57"/>
        <end position="76"/>
    </location>
</feature>
<gene>
    <name evidence="2" type="ORF">LG632_21045</name>
</gene>
<protein>
    <recommendedName>
        <fullName evidence="4">Integral membrane protein</fullName>
    </recommendedName>
</protein>
<dbReference type="EMBL" id="JAJAUY010000093">
    <property type="protein sequence ID" value="MCB5181856.1"/>
    <property type="molecule type" value="Genomic_DNA"/>
</dbReference>
<keyword evidence="1" id="KW-1133">Transmembrane helix</keyword>
<organism evidence="2 3">
    <name type="scientific">Streptomyces antimicrobicus</name>
    <dbReference type="NCBI Taxonomy" id="2883108"/>
    <lineage>
        <taxon>Bacteria</taxon>
        <taxon>Bacillati</taxon>
        <taxon>Actinomycetota</taxon>
        <taxon>Actinomycetes</taxon>
        <taxon>Kitasatosporales</taxon>
        <taxon>Streptomycetaceae</taxon>
        <taxon>Streptomyces</taxon>
    </lineage>
</organism>
<feature type="transmembrane region" description="Helical" evidence="1">
    <location>
        <begin position="28"/>
        <end position="50"/>
    </location>
</feature>
<accession>A0ABS8BB62</accession>
<evidence type="ECO:0000256" key="1">
    <source>
        <dbReference type="SAM" id="Phobius"/>
    </source>
</evidence>
<reference evidence="2 3" key="1">
    <citation type="submission" date="2021-10" db="EMBL/GenBank/DDBJ databases">
        <title>Streptomyces sp. strain SMC 277, a novel streptomycete isolated from soil.</title>
        <authorList>
            <person name="Chanama M."/>
        </authorList>
    </citation>
    <scope>NUCLEOTIDE SEQUENCE [LARGE SCALE GENOMIC DNA]</scope>
    <source>
        <strain evidence="2 3">SMC 277</strain>
    </source>
</reference>
<evidence type="ECO:0000313" key="3">
    <source>
        <dbReference type="Proteomes" id="UP001199054"/>
    </source>
</evidence>
<dbReference type="RefSeq" id="WP_226728961.1">
    <property type="nucleotide sequence ID" value="NZ_JAJAUY010000093.1"/>
</dbReference>
<keyword evidence="3" id="KW-1185">Reference proteome</keyword>
<evidence type="ECO:0008006" key="4">
    <source>
        <dbReference type="Google" id="ProtNLM"/>
    </source>
</evidence>
<name>A0ABS8BB62_9ACTN</name>
<feature type="transmembrane region" description="Helical" evidence="1">
    <location>
        <begin position="133"/>
        <end position="152"/>
    </location>
</feature>
<proteinExistence type="predicted"/>
<evidence type="ECO:0000313" key="2">
    <source>
        <dbReference type="EMBL" id="MCB5181856.1"/>
    </source>
</evidence>
<dbReference type="Proteomes" id="UP001199054">
    <property type="component" value="Unassembled WGS sequence"/>
</dbReference>
<comment type="caution">
    <text evidence="2">The sequence shown here is derived from an EMBL/GenBank/DDBJ whole genome shotgun (WGS) entry which is preliminary data.</text>
</comment>
<sequence length="156" mass="15518">MSQQFQPPAPDSMSPVAYPPAPAARSNVALGLVAAFVAALVAAGAYGGIIGGTEHEIGYAALGVGFLVGFAAAKAGGAHPVLPVVSAALSLGAVYGGQLLGTAILGSKSAPVGVVELLTEHFSLVQEAWQEDLSPISFVFFAIGAVVAFQTARKAA</sequence>
<keyword evidence="1" id="KW-0812">Transmembrane</keyword>
<keyword evidence="1" id="KW-0472">Membrane</keyword>